<sequence length="73" mass="8118">MMQSLPVRMSPGQPRNISRALIHDGQPAAFYDVDNPVAILLANPSRLLKFSVLIQKSATKENEPGIVSTWMNR</sequence>
<reference evidence="1" key="1">
    <citation type="submission" date="2021-01" db="EMBL/GenBank/DDBJ databases">
        <title>Phytophthora aleatoria, a newly-described species from Pinus radiata is distinct from Phytophthora cactorum isolates based on comparative genomics.</title>
        <authorList>
            <person name="Mcdougal R."/>
            <person name="Panda P."/>
            <person name="Williams N."/>
            <person name="Studholme D.J."/>
        </authorList>
    </citation>
    <scope>NUCLEOTIDE SEQUENCE</scope>
    <source>
        <strain evidence="1">NZFS 3830</strain>
    </source>
</reference>
<comment type="caution">
    <text evidence="1">The sequence shown here is derived from an EMBL/GenBank/DDBJ whole genome shotgun (WGS) entry which is preliminary data.</text>
</comment>
<evidence type="ECO:0000313" key="2">
    <source>
        <dbReference type="Proteomes" id="UP000688947"/>
    </source>
</evidence>
<dbReference type="EMBL" id="JAENGZ010000551">
    <property type="protein sequence ID" value="KAG6957328.1"/>
    <property type="molecule type" value="Genomic_DNA"/>
</dbReference>
<protein>
    <submittedName>
        <fullName evidence="1">Uncharacterized protein</fullName>
    </submittedName>
</protein>
<proteinExistence type="predicted"/>
<dbReference type="AlphaFoldDB" id="A0A8T1UAJ0"/>
<dbReference type="Proteomes" id="UP000688947">
    <property type="component" value="Unassembled WGS sequence"/>
</dbReference>
<evidence type="ECO:0000313" key="1">
    <source>
        <dbReference type="EMBL" id="KAG6957328.1"/>
    </source>
</evidence>
<dbReference type="OrthoDB" id="143240at2759"/>
<name>A0A8T1UAJ0_9STRA</name>
<organism evidence="1 2">
    <name type="scientific">Phytophthora cactorum</name>
    <dbReference type="NCBI Taxonomy" id="29920"/>
    <lineage>
        <taxon>Eukaryota</taxon>
        <taxon>Sar</taxon>
        <taxon>Stramenopiles</taxon>
        <taxon>Oomycota</taxon>
        <taxon>Peronosporomycetes</taxon>
        <taxon>Peronosporales</taxon>
        <taxon>Peronosporaceae</taxon>
        <taxon>Phytophthora</taxon>
    </lineage>
</organism>
<gene>
    <name evidence="1" type="ORF">JG687_00010050</name>
</gene>
<accession>A0A8T1UAJ0</accession>